<dbReference type="Proteomes" id="UP000015543">
    <property type="component" value="Chromosome"/>
</dbReference>
<reference evidence="2 3" key="1">
    <citation type="journal article" date="2013" name="Genome Announc.">
        <title>Complete Genomic Sequence of 'Thermofilum adornatus' Strain 1910bT, a Hyperthermophilic Anaerobic Organotrophic Crenarchaeon.</title>
        <authorList>
            <person name="Dominova I.N."/>
            <person name="Kublanov I.V."/>
            <person name="Podosokorskaya O.A."/>
            <person name="Derbikova K.S."/>
            <person name="Patrushev M.V."/>
            <person name="Toshchakov S.V."/>
        </authorList>
    </citation>
    <scope>NUCLEOTIDE SEQUENCE [LARGE SCALE GENOMIC DNA]</scope>
    <source>
        <strain evidence="3">1910b</strain>
    </source>
</reference>
<proteinExistence type="predicted"/>
<gene>
    <name evidence="2" type="ORF">N186_05445</name>
</gene>
<evidence type="ECO:0000256" key="1">
    <source>
        <dbReference type="SAM" id="Phobius"/>
    </source>
</evidence>
<protein>
    <recommendedName>
        <fullName evidence="4">Carboxypeptidase regulatory-like domain-containing protein</fullName>
    </recommendedName>
</protein>
<organism evidence="2 3">
    <name type="scientific">Thermofilum adornatum</name>
    <dbReference type="NCBI Taxonomy" id="1365176"/>
    <lineage>
        <taxon>Archaea</taxon>
        <taxon>Thermoproteota</taxon>
        <taxon>Thermoprotei</taxon>
        <taxon>Thermofilales</taxon>
        <taxon>Thermofilaceae</taxon>
        <taxon>Thermofilum</taxon>
    </lineage>
</organism>
<sequence length="631" mass="69979">MDSLSSYRRIYLVLGLVICLALLRSIYSLPIAENFYAEILEYSNGNWTSRYLLVNDYTLSFNTVANVIVVRTDPSSGLQPMTVFIDGVPYRPSIKTGTLWFSYIVQLDGKPHTITVSFQRRTQLTSMNGIIGLKSASPLSAGTNLTIPIVPGFVPAGYRVELLLSSSNDLATLFNKPFFVLNASIIDILSQRLVAVDILIPFTNVTIGQNFISGTLWYLYFLPSKEGSVTFPPYDFRAIYVNYPSYKSKGGNFILANPPHVALYFPPGLSASESLGRYSVNVAVALPDTLCNIKDYTFKIIPPQDGYVNENTVYLGENTTLTVRFFSGGISIGDLIIYSPPPSLLVQPPIYSLEIRFLDLMGYPVNNTSFIIYSRGIPVYRGFTPSGKAVVCPLPKGSYDIVAYLSSVAIGKGKVDVFSDQSMDVRTNTSTVRFQFVRQGTGEILKDYTAILRGYVTMRTNSSMDGIVVYHGVPPGNYKLDVLWNGTLLATYDVSIDLSSADKVLSIQAYKLQVLVRNLLDQPVKNIQVLLEGRDFSKSRLTDEMGRVDFGFVPAGNYTLIVEQALPQKLEVSQDTFKVVQIDEVAKIYGFTITGKILSLAVGLIFVFTMIWLIAKIVKRFIHRGKGIEEV</sequence>
<dbReference type="PATRIC" id="fig|1365176.7.peg.1079"/>
<feature type="transmembrane region" description="Helical" evidence="1">
    <location>
        <begin position="597"/>
        <end position="615"/>
    </location>
</feature>
<dbReference type="KEGG" id="thb:N186_05445"/>
<evidence type="ECO:0008006" key="4">
    <source>
        <dbReference type="Google" id="ProtNLM"/>
    </source>
</evidence>
<keyword evidence="1" id="KW-0472">Membrane</keyword>
<name>S5ZW99_9CREN</name>
<dbReference type="eggNOG" id="arCOG03260">
    <property type="taxonomic scope" value="Archaea"/>
</dbReference>
<dbReference type="EMBL" id="CP006646">
    <property type="protein sequence ID" value="AGT35434.1"/>
    <property type="molecule type" value="Genomic_DNA"/>
</dbReference>
<keyword evidence="1" id="KW-1133">Transmembrane helix</keyword>
<keyword evidence="1" id="KW-0812">Transmembrane</keyword>
<keyword evidence="3" id="KW-1185">Reference proteome</keyword>
<accession>S5ZW99</accession>
<evidence type="ECO:0000313" key="2">
    <source>
        <dbReference type="EMBL" id="AGT35434.1"/>
    </source>
</evidence>
<dbReference type="AlphaFoldDB" id="S5ZW99"/>
<dbReference type="HOGENOM" id="CLU_435243_0_0_2"/>
<evidence type="ECO:0000313" key="3">
    <source>
        <dbReference type="Proteomes" id="UP000015543"/>
    </source>
</evidence>